<sequence length="463" mass="49257">MAHVRRPAVEHSDTEALLLYYGSNLADQGTFPKPVAVARSRPPSSSSSSAYSSSDSDYSTGSSQASPKANRQMASGSGAEVRRKLSIVPTAGTDVALVAAPDGSYKHNRSKSHATEEPGDTPKRPTLEPKRRSTGQSVTTPEVGQSKEIGKPVAAPVVVGTFSPQDPGSSINYRPGLHSTAGTLPTPPGLDREKRAQLEAVRQALQLPPSVEAVLARRTPSPHSDHVRQGAFAPTVVERSRVESSLSSPVVVRPPSPPLVTIIQPPPRNTSLPQSSPAPPQPPSKKRFSGELSSSDSDRDEVSETPSPPPKSLRDSVTRGLKWMSMSRTSSLSSRSASPPPAPYNRLGPPSTAQLALAPSHRPPLRKIKTLYPAERENSGQADCHPDPSSATSQRPIWMTDEDGRDQRFEESMEQTVREEEGLKISPLAIQVRRLLSALGTSSRGGSSTSQSPSTAPSTAESD</sequence>
<gene>
    <name evidence="2" type="ORF">CYLTODRAFT_456486</name>
</gene>
<reference evidence="2 3" key="1">
    <citation type="journal article" date="2015" name="Fungal Genet. Biol.">
        <title>Evolution of novel wood decay mechanisms in Agaricales revealed by the genome sequences of Fistulina hepatica and Cylindrobasidium torrendii.</title>
        <authorList>
            <person name="Floudas D."/>
            <person name="Held B.W."/>
            <person name="Riley R."/>
            <person name="Nagy L.G."/>
            <person name="Koehler G."/>
            <person name="Ransdell A.S."/>
            <person name="Younus H."/>
            <person name="Chow J."/>
            <person name="Chiniquy J."/>
            <person name="Lipzen A."/>
            <person name="Tritt A."/>
            <person name="Sun H."/>
            <person name="Haridas S."/>
            <person name="LaButti K."/>
            <person name="Ohm R.A."/>
            <person name="Kues U."/>
            <person name="Blanchette R.A."/>
            <person name="Grigoriev I.V."/>
            <person name="Minto R.E."/>
            <person name="Hibbett D.S."/>
        </authorList>
    </citation>
    <scope>NUCLEOTIDE SEQUENCE [LARGE SCALE GENOMIC DNA]</scope>
    <source>
        <strain evidence="2 3">FP15055 ss-10</strain>
    </source>
</reference>
<proteinExistence type="predicted"/>
<organism evidence="2 3">
    <name type="scientific">Cylindrobasidium torrendii FP15055 ss-10</name>
    <dbReference type="NCBI Taxonomy" id="1314674"/>
    <lineage>
        <taxon>Eukaryota</taxon>
        <taxon>Fungi</taxon>
        <taxon>Dikarya</taxon>
        <taxon>Basidiomycota</taxon>
        <taxon>Agaricomycotina</taxon>
        <taxon>Agaricomycetes</taxon>
        <taxon>Agaricomycetidae</taxon>
        <taxon>Agaricales</taxon>
        <taxon>Marasmiineae</taxon>
        <taxon>Physalacriaceae</taxon>
        <taxon>Cylindrobasidium</taxon>
    </lineage>
</organism>
<protein>
    <submittedName>
        <fullName evidence="2">Uncharacterized protein</fullName>
    </submittedName>
</protein>
<feature type="compositionally biased region" description="Basic and acidic residues" evidence="1">
    <location>
        <begin position="113"/>
        <end position="131"/>
    </location>
</feature>
<keyword evidence="3" id="KW-1185">Reference proteome</keyword>
<dbReference type="Proteomes" id="UP000054007">
    <property type="component" value="Unassembled WGS sequence"/>
</dbReference>
<dbReference type="EMBL" id="KN880598">
    <property type="protein sequence ID" value="KIY65246.1"/>
    <property type="molecule type" value="Genomic_DNA"/>
</dbReference>
<accession>A0A0D7B6V2</accession>
<evidence type="ECO:0000313" key="3">
    <source>
        <dbReference type="Proteomes" id="UP000054007"/>
    </source>
</evidence>
<evidence type="ECO:0000256" key="1">
    <source>
        <dbReference type="SAM" id="MobiDB-lite"/>
    </source>
</evidence>
<evidence type="ECO:0000313" key="2">
    <source>
        <dbReference type="EMBL" id="KIY65246.1"/>
    </source>
</evidence>
<feature type="compositionally biased region" description="Low complexity" evidence="1">
    <location>
        <begin position="324"/>
        <end position="337"/>
    </location>
</feature>
<feature type="region of interest" description="Disordered" evidence="1">
    <location>
        <begin position="238"/>
        <end position="399"/>
    </location>
</feature>
<feature type="region of interest" description="Disordered" evidence="1">
    <location>
        <begin position="33"/>
        <end position="191"/>
    </location>
</feature>
<feature type="compositionally biased region" description="Polar residues" evidence="1">
    <location>
        <begin position="162"/>
        <end position="172"/>
    </location>
</feature>
<feature type="compositionally biased region" description="Polar residues" evidence="1">
    <location>
        <begin position="134"/>
        <end position="143"/>
    </location>
</feature>
<dbReference type="AlphaFoldDB" id="A0A0D7B6V2"/>
<dbReference type="STRING" id="1314674.A0A0D7B6V2"/>
<feature type="compositionally biased region" description="Pro residues" evidence="1">
    <location>
        <begin position="252"/>
        <end position="268"/>
    </location>
</feature>
<dbReference type="OrthoDB" id="2413468at2759"/>
<feature type="region of interest" description="Disordered" evidence="1">
    <location>
        <begin position="440"/>
        <end position="463"/>
    </location>
</feature>
<name>A0A0D7B6V2_9AGAR</name>
<feature type="compositionally biased region" description="Low complexity" evidence="1">
    <location>
        <begin position="39"/>
        <end position="66"/>
    </location>
</feature>